<dbReference type="AlphaFoldDB" id="A0A9D1WUV6"/>
<proteinExistence type="predicted"/>
<gene>
    <name evidence="1" type="ORF">H9735_05880</name>
</gene>
<protein>
    <submittedName>
        <fullName evidence="1">Uncharacterized protein</fullName>
    </submittedName>
</protein>
<dbReference type="EMBL" id="DXEM01000017">
    <property type="protein sequence ID" value="HIX67644.1"/>
    <property type="molecule type" value="Genomic_DNA"/>
</dbReference>
<evidence type="ECO:0000313" key="1">
    <source>
        <dbReference type="EMBL" id="HIX67644.1"/>
    </source>
</evidence>
<reference evidence="1" key="2">
    <citation type="submission" date="2021-04" db="EMBL/GenBank/DDBJ databases">
        <authorList>
            <person name="Gilroy R."/>
        </authorList>
    </citation>
    <scope>NUCLEOTIDE SEQUENCE</scope>
    <source>
        <strain evidence="1">CHK191-13928</strain>
    </source>
</reference>
<sequence length="104" mass="11907">MRILKFIVQTQIITMDPGCDFSGIVSGTKGYLQAEFNVSKEWAGCRMAAVFRCLGKEYAQPVKNGRCEIPADALTWDRFSVRLVGQKENYRITTDEIIIQQERR</sequence>
<comment type="caution">
    <text evidence="1">The sequence shown here is derived from an EMBL/GenBank/DDBJ whole genome shotgun (WGS) entry which is preliminary data.</text>
</comment>
<name>A0A9D1WUV6_9FIRM</name>
<dbReference type="Proteomes" id="UP000886721">
    <property type="component" value="Unassembled WGS sequence"/>
</dbReference>
<evidence type="ECO:0000313" key="2">
    <source>
        <dbReference type="Proteomes" id="UP000886721"/>
    </source>
</evidence>
<organism evidence="1 2">
    <name type="scientific">Candidatus Anaerostipes excrementavium</name>
    <dbReference type="NCBI Taxonomy" id="2838463"/>
    <lineage>
        <taxon>Bacteria</taxon>
        <taxon>Bacillati</taxon>
        <taxon>Bacillota</taxon>
        <taxon>Clostridia</taxon>
        <taxon>Lachnospirales</taxon>
        <taxon>Lachnospiraceae</taxon>
        <taxon>Anaerostipes</taxon>
    </lineage>
</organism>
<accession>A0A9D1WUV6</accession>
<reference evidence="1" key="1">
    <citation type="journal article" date="2021" name="PeerJ">
        <title>Extensive microbial diversity within the chicken gut microbiome revealed by metagenomics and culture.</title>
        <authorList>
            <person name="Gilroy R."/>
            <person name="Ravi A."/>
            <person name="Getino M."/>
            <person name="Pursley I."/>
            <person name="Horton D.L."/>
            <person name="Alikhan N.F."/>
            <person name="Baker D."/>
            <person name="Gharbi K."/>
            <person name="Hall N."/>
            <person name="Watson M."/>
            <person name="Adriaenssens E.M."/>
            <person name="Foster-Nyarko E."/>
            <person name="Jarju S."/>
            <person name="Secka A."/>
            <person name="Antonio M."/>
            <person name="Oren A."/>
            <person name="Chaudhuri R.R."/>
            <person name="La Ragione R."/>
            <person name="Hildebrand F."/>
            <person name="Pallen M.J."/>
        </authorList>
    </citation>
    <scope>NUCLEOTIDE SEQUENCE</scope>
    <source>
        <strain evidence="1">CHK191-13928</strain>
    </source>
</reference>